<accession>A0A327ZIT9</accession>
<dbReference type="Gene3D" id="1.10.10.10">
    <property type="entry name" value="Winged helix-like DNA-binding domain superfamily/Winged helix DNA-binding domain"/>
    <property type="match status" value="1"/>
</dbReference>
<keyword evidence="2" id="KW-0067">ATP-binding</keyword>
<sequence>MAPLIGRESEIAVLSEALGRAKAGAGGGLLLVGDAGVGKSALLDVVVARARAAGVRVLSCAGSPATADWAFSGLRQLLTPVLDGAGALLPTTRTILMAALDDGDADGVSVQRVALGVLQLLSDAGQQTSILMTVDDVQWLDRDTSRVLAFVARRLADDAVLLVGAARADEMADSPLAAAHLSQLAVLPLARRAAEALLDSRAPGMPALVRERLLAAAIGNPLALTELAGETDLSGPALPLTDRLEATFGAKARSLPEPAGMVAVVAAVNDSDEVAEALAAAGELLVRSVTLADLAPAEQAGLMWVFAGRLRFRHPLMRAAVERAVSPDLRQAVHAGLARSISGDADRRLWHAALATATPDESIAVELEGMARRRANRGGLSTAAVVLERAARLSPDPRAAARRRIAAIFAYNDSGPLQAIRRLAGEVDLELLDPMQAAIVTITLDGMAADRWAGPAGRIRQAELVLRHGADDPAQAVELLLISFLLGWWANFGDAERDLLGRAVDSLTLPEDEPRRLVLEAFSQPDERGAGIRHRLSSWPAEDVSGADRGNLGQAAIAVGAIPQAVAYLTAASADLRATSDFADLVSILTSQAWGCVLLAQHEAASDAVEEAMRVAGEFVFPRMVVTAVLAGAMVTARQGETQVATGIAAHADAALAGAGAYSLLSMVQLVRGTAALADGDPAAAFDALIDVCRPDGRAYQQNARAWALTDLMDAAAMSGRLDEVRPVHAELTELAHRTGSPQLLVAVAASAPLLADGDHAGAAFAAAFNAGIEAWPWQRGSLLMAYGRWLRRQRRRAESREPLRSAYEFYQAAGAPAWAERAAVELRASGESLVSRPRPATSELSSQELRIATLAAQGLTNREIGERLFMSHRTVRNTLYRIFPKLGVSARDELAQALAK</sequence>
<dbReference type="AlphaFoldDB" id="A0A327ZIT9"/>
<feature type="domain" description="HTH luxR-type" evidence="3">
    <location>
        <begin position="838"/>
        <end position="901"/>
    </location>
</feature>
<proteinExistence type="predicted"/>
<evidence type="ECO:0000256" key="2">
    <source>
        <dbReference type="ARBA" id="ARBA00022840"/>
    </source>
</evidence>
<dbReference type="EMBL" id="QLMJ01000001">
    <property type="protein sequence ID" value="RAK42877.1"/>
    <property type="molecule type" value="Genomic_DNA"/>
</dbReference>
<dbReference type="GO" id="GO:0006355">
    <property type="term" value="P:regulation of DNA-templated transcription"/>
    <property type="evidence" value="ECO:0007669"/>
    <property type="project" value="InterPro"/>
</dbReference>
<protein>
    <submittedName>
        <fullName evidence="4">Regulatory LuxR family protein</fullName>
    </submittedName>
</protein>
<keyword evidence="1" id="KW-0547">Nucleotide-binding</keyword>
<dbReference type="Proteomes" id="UP000249341">
    <property type="component" value="Unassembled WGS sequence"/>
</dbReference>
<dbReference type="InterPro" id="IPR041664">
    <property type="entry name" value="AAA_16"/>
</dbReference>
<dbReference type="SMART" id="SM00421">
    <property type="entry name" value="HTH_LUXR"/>
    <property type="match status" value="1"/>
</dbReference>
<dbReference type="PANTHER" id="PTHR16305">
    <property type="entry name" value="TESTICULAR SOLUBLE ADENYLYL CYCLASE"/>
    <property type="match status" value="1"/>
</dbReference>
<dbReference type="SUPFAM" id="SSF46894">
    <property type="entry name" value="C-terminal effector domain of the bipartite response regulators"/>
    <property type="match status" value="1"/>
</dbReference>
<dbReference type="InterPro" id="IPR036388">
    <property type="entry name" value="WH-like_DNA-bd_sf"/>
</dbReference>
<dbReference type="RefSeq" id="WP_181557619.1">
    <property type="nucleotide sequence ID" value="NZ_JACHWI010000001.1"/>
</dbReference>
<gene>
    <name evidence="4" type="ORF">B0I29_1017</name>
</gene>
<keyword evidence="5" id="KW-1185">Reference proteome</keyword>
<organism evidence="4 5">
    <name type="scientific">Actinoplanes lutulentus</name>
    <dbReference type="NCBI Taxonomy" id="1287878"/>
    <lineage>
        <taxon>Bacteria</taxon>
        <taxon>Bacillati</taxon>
        <taxon>Actinomycetota</taxon>
        <taxon>Actinomycetes</taxon>
        <taxon>Micromonosporales</taxon>
        <taxon>Micromonosporaceae</taxon>
        <taxon>Actinoplanes</taxon>
    </lineage>
</organism>
<dbReference type="Pfam" id="PF00196">
    <property type="entry name" value="GerE"/>
    <property type="match status" value="1"/>
</dbReference>
<dbReference type="InterPro" id="IPR000792">
    <property type="entry name" value="Tscrpt_reg_LuxR_C"/>
</dbReference>
<evidence type="ECO:0000259" key="3">
    <source>
        <dbReference type="PROSITE" id="PS50043"/>
    </source>
</evidence>
<dbReference type="PRINTS" id="PR00038">
    <property type="entry name" value="HTHLUXR"/>
</dbReference>
<dbReference type="GO" id="GO:0003677">
    <property type="term" value="F:DNA binding"/>
    <property type="evidence" value="ECO:0007669"/>
    <property type="project" value="InterPro"/>
</dbReference>
<dbReference type="Gene3D" id="3.40.50.300">
    <property type="entry name" value="P-loop containing nucleotide triphosphate hydrolases"/>
    <property type="match status" value="1"/>
</dbReference>
<dbReference type="CDD" id="cd06170">
    <property type="entry name" value="LuxR_C_like"/>
    <property type="match status" value="1"/>
</dbReference>
<dbReference type="GO" id="GO:0005524">
    <property type="term" value="F:ATP binding"/>
    <property type="evidence" value="ECO:0007669"/>
    <property type="project" value="UniProtKB-KW"/>
</dbReference>
<dbReference type="GO" id="GO:0005737">
    <property type="term" value="C:cytoplasm"/>
    <property type="evidence" value="ECO:0007669"/>
    <property type="project" value="TreeGrafter"/>
</dbReference>
<dbReference type="Pfam" id="PF13191">
    <property type="entry name" value="AAA_16"/>
    <property type="match status" value="1"/>
</dbReference>
<evidence type="ECO:0000313" key="4">
    <source>
        <dbReference type="EMBL" id="RAK42877.1"/>
    </source>
</evidence>
<dbReference type="PANTHER" id="PTHR16305:SF35">
    <property type="entry name" value="TRANSCRIPTIONAL ACTIVATOR DOMAIN"/>
    <property type="match status" value="1"/>
</dbReference>
<dbReference type="InterPro" id="IPR027417">
    <property type="entry name" value="P-loop_NTPase"/>
</dbReference>
<dbReference type="PROSITE" id="PS50043">
    <property type="entry name" value="HTH_LUXR_2"/>
    <property type="match status" value="1"/>
</dbReference>
<evidence type="ECO:0000313" key="5">
    <source>
        <dbReference type="Proteomes" id="UP000249341"/>
    </source>
</evidence>
<dbReference type="InterPro" id="IPR016032">
    <property type="entry name" value="Sig_transdc_resp-reg_C-effctor"/>
</dbReference>
<evidence type="ECO:0000256" key="1">
    <source>
        <dbReference type="ARBA" id="ARBA00022741"/>
    </source>
</evidence>
<dbReference type="SUPFAM" id="SSF52540">
    <property type="entry name" value="P-loop containing nucleoside triphosphate hydrolases"/>
    <property type="match status" value="1"/>
</dbReference>
<name>A0A327ZIT9_9ACTN</name>
<comment type="caution">
    <text evidence="4">The sequence shown here is derived from an EMBL/GenBank/DDBJ whole genome shotgun (WGS) entry which is preliminary data.</text>
</comment>
<dbReference type="GO" id="GO:0004016">
    <property type="term" value="F:adenylate cyclase activity"/>
    <property type="evidence" value="ECO:0007669"/>
    <property type="project" value="TreeGrafter"/>
</dbReference>
<reference evidence="4 5" key="1">
    <citation type="submission" date="2018-06" db="EMBL/GenBank/DDBJ databases">
        <title>Genomic Encyclopedia of Type Strains, Phase III (KMG-III): the genomes of soil and plant-associated and newly described type strains.</title>
        <authorList>
            <person name="Whitman W."/>
        </authorList>
    </citation>
    <scope>NUCLEOTIDE SEQUENCE [LARGE SCALE GENOMIC DNA]</scope>
    <source>
        <strain evidence="4 5">CGMCC 4.7090</strain>
    </source>
</reference>